<organism evidence="2 3">
    <name type="scientific">Periconia digitata</name>
    <dbReference type="NCBI Taxonomy" id="1303443"/>
    <lineage>
        <taxon>Eukaryota</taxon>
        <taxon>Fungi</taxon>
        <taxon>Dikarya</taxon>
        <taxon>Ascomycota</taxon>
        <taxon>Pezizomycotina</taxon>
        <taxon>Dothideomycetes</taxon>
        <taxon>Pleosporomycetidae</taxon>
        <taxon>Pleosporales</taxon>
        <taxon>Massarineae</taxon>
        <taxon>Periconiaceae</taxon>
        <taxon>Periconia</taxon>
    </lineage>
</organism>
<dbReference type="Proteomes" id="UP001152607">
    <property type="component" value="Unassembled WGS sequence"/>
</dbReference>
<keyword evidence="1" id="KW-0472">Membrane</keyword>
<feature type="transmembrane region" description="Helical" evidence="1">
    <location>
        <begin position="20"/>
        <end position="47"/>
    </location>
</feature>
<accession>A0A9W4U4C6</accession>
<comment type="caution">
    <text evidence="2">The sequence shown here is derived from an EMBL/GenBank/DDBJ whole genome shotgun (WGS) entry which is preliminary data.</text>
</comment>
<dbReference type="AlphaFoldDB" id="A0A9W4U4C6"/>
<evidence type="ECO:0000256" key="1">
    <source>
        <dbReference type="SAM" id="Phobius"/>
    </source>
</evidence>
<gene>
    <name evidence="2" type="ORF">PDIGIT_LOCUS2201</name>
</gene>
<evidence type="ECO:0000313" key="3">
    <source>
        <dbReference type="Proteomes" id="UP001152607"/>
    </source>
</evidence>
<keyword evidence="3" id="KW-1185">Reference proteome</keyword>
<name>A0A9W4U4C6_9PLEO</name>
<proteinExistence type="predicted"/>
<protein>
    <submittedName>
        <fullName evidence="2">Uncharacterized protein</fullName>
    </submittedName>
</protein>
<sequence>MIQLLDVSLLSIRHTSTTILVLLFFSVCTAGNRIVLRLWIFIVLPFLRSMGRLVYQLQFLAAGFSSRHPSQVSNIDASCRVCYVRSMESVKYVIFMRIMPESLLFA</sequence>
<keyword evidence="1" id="KW-0812">Transmembrane</keyword>
<evidence type="ECO:0000313" key="2">
    <source>
        <dbReference type="EMBL" id="CAI6283394.1"/>
    </source>
</evidence>
<keyword evidence="1" id="KW-1133">Transmembrane helix</keyword>
<dbReference type="EMBL" id="CAOQHR010000001">
    <property type="protein sequence ID" value="CAI6283394.1"/>
    <property type="molecule type" value="Genomic_DNA"/>
</dbReference>
<reference evidence="2" key="1">
    <citation type="submission" date="2023-01" db="EMBL/GenBank/DDBJ databases">
        <authorList>
            <person name="Van Ghelder C."/>
            <person name="Rancurel C."/>
        </authorList>
    </citation>
    <scope>NUCLEOTIDE SEQUENCE</scope>
    <source>
        <strain evidence="2">CNCM I-4278</strain>
    </source>
</reference>